<evidence type="ECO:0000259" key="2">
    <source>
        <dbReference type="Pfam" id="PF01833"/>
    </source>
</evidence>
<dbReference type="KEGG" id="spue:AB5L97_16360"/>
<feature type="transmembrane region" description="Helical" evidence="1">
    <location>
        <begin position="89"/>
        <end position="107"/>
    </location>
</feature>
<dbReference type="CDD" id="cd00102">
    <property type="entry name" value="IPT"/>
    <property type="match status" value="1"/>
</dbReference>
<evidence type="ECO:0000313" key="3">
    <source>
        <dbReference type="EMBL" id="XDP44822.1"/>
    </source>
</evidence>
<dbReference type="InterPro" id="IPR013783">
    <property type="entry name" value="Ig-like_fold"/>
</dbReference>
<name>A0AB39L2Y0_9MICC</name>
<sequence length="271" mass="28098">MSGTESSMGRERVIHLLSDATILLWVVMAIVVGSIGFLIRFRFAQQKRSKDPKATSLTRPLLAMLLVGGILIFTAASIEIGSFGDLQKLLVGAIVSLAGSAVAYYFASSAADETRRDILGYSFGQLAVPNLKGKAVSEVQAVVAGTTFSLQLPSPSPDPNDIVISQDPPPGPVAGSARMIVVKTAPLPSIAKVDPGSGTKDGGTDITITGTGFKDATKVSFGDATTNIVSAGDTQVTIKSPKMPDPIKVDVTVTTPAGTSAINADAKYEFT</sequence>
<dbReference type="Gene3D" id="2.60.40.10">
    <property type="entry name" value="Immunoglobulins"/>
    <property type="match status" value="1"/>
</dbReference>
<dbReference type="Gene3D" id="3.30.10.20">
    <property type="match status" value="1"/>
</dbReference>
<proteinExistence type="predicted"/>
<dbReference type="AlphaFoldDB" id="A0AB39L2Y0"/>
<evidence type="ECO:0000256" key="1">
    <source>
        <dbReference type="SAM" id="Phobius"/>
    </source>
</evidence>
<keyword evidence="1" id="KW-1133">Transmembrane helix</keyword>
<keyword evidence="1" id="KW-0472">Membrane</keyword>
<keyword evidence="1" id="KW-0812">Transmembrane</keyword>
<dbReference type="Pfam" id="PF01833">
    <property type="entry name" value="TIG"/>
    <property type="match status" value="1"/>
</dbReference>
<dbReference type="GO" id="GO:0005975">
    <property type="term" value="P:carbohydrate metabolic process"/>
    <property type="evidence" value="ECO:0007669"/>
    <property type="project" value="UniProtKB-ARBA"/>
</dbReference>
<dbReference type="InterPro" id="IPR014756">
    <property type="entry name" value="Ig_E-set"/>
</dbReference>
<gene>
    <name evidence="3" type="ORF">AB5L97_16360</name>
</gene>
<dbReference type="EMBL" id="CP163302">
    <property type="protein sequence ID" value="XDP44822.1"/>
    <property type="molecule type" value="Genomic_DNA"/>
</dbReference>
<reference evidence="3" key="1">
    <citation type="submission" date="2024-07" db="EMBL/GenBank/DDBJ databases">
        <authorList>
            <person name="fu j."/>
        </authorList>
    </citation>
    <scope>NUCLEOTIDE SEQUENCE</scope>
    <source>
        <strain evidence="3">P10A9</strain>
    </source>
</reference>
<feature type="domain" description="IPT/TIG" evidence="2">
    <location>
        <begin position="188"/>
        <end position="262"/>
    </location>
</feature>
<feature type="transmembrane region" description="Helical" evidence="1">
    <location>
        <begin position="61"/>
        <end position="83"/>
    </location>
</feature>
<accession>A0AB39L2Y0</accession>
<protein>
    <submittedName>
        <fullName evidence="3">IPT/TIG domain-containing protein</fullName>
    </submittedName>
</protein>
<dbReference type="SUPFAM" id="SSF81296">
    <property type="entry name" value="E set domains"/>
    <property type="match status" value="1"/>
</dbReference>
<dbReference type="InterPro" id="IPR002909">
    <property type="entry name" value="IPT_dom"/>
</dbReference>
<organism evidence="3">
    <name type="scientific">Sinomonas puerhi</name>
    <dbReference type="NCBI Taxonomy" id="3238584"/>
    <lineage>
        <taxon>Bacteria</taxon>
        <taxon>Bacillati</taxon>
        <taxon>Actinomycetota</taxon>
        <taxon>Actinomycetes</taxon>
        <taxon>Micrococcales</taxon>
        <taxon>Micrococcaceae</taxon>
        <taxon>Sinomonas</taxon>
    </lineage>
</organism>
<dbReference type="RefSeq" id="WP_369045440.1">
    <property type="nucleotide sequence ID" value="NZ_CP163302.1"/>
</dbReference>
<feature type="transmembrane region" description="Helical" evidence="1">
    <location>
        <begin position="20"/>
        <end position="41"/>
    </location>
</feature>